<name>A0A484AV22_DRONA</name>
<reference evidence="1 2" key="1">
    <citation type="journal article" date="2019" name="J. Hered.">
        <title>An Improved Genome Assembly for Drosophila navojoa, the Basal Species in the mojavensis Cluster.</title>
        <authorList>
            <person name="Vanderlinde T."/>
            <person name="Dupim E.G."/>
            <person name="Nazario-Yepiz N.O."/>
            <person name="Carvalho A.B."/>
        </authorList>
    </citation>
    <scope>NUCLEOTIDE SEQUENCE [LARGE SCALE GENOMIC DNA]</scope>
    <source>
        <strain evidence="1">Navoj_Jal97</strain>
        <tissue evidence="1">Whole organism</tissue>
    </source>
</reference>
<dbReference type="Proteomes" id="UP000295192">
    <property type="component" value="Unassembled WGS sequence"/>
</dbReference>
<evidence type="ECO:0000313" key="1">
    <source>
        <dbReference type="EMBL" id="TDG40306.1"/>
    </source>
</evidence>
<evidence type="ECO:0000313" key="2">
    <source>
        <dbReference type="Proteomes" id="UP000295192"/>
    </source>
</evidence>
<comment type="caution">
    <text evidence="1">The sequence shown here is derived from an EMBL/GenBank/DDBJ whole genome shotgun (WGS) entry which is preliminary data.</text>
</comment>
<organism evidence="1 2">
    <name type="scientific">Drosophila navojoa</name>
    <name type="common">Fruit fly</name>
    <dbReference type="NCBI Taxonomy" id="7232"/>
    <lineage>
        <taxon>Eukaryota</taxon>
        <taxon>Metazoa</taxon>
        <taxon>Ecdysozoa</taxon>
        <taxon>Arthropoda</taxon>
        <taxon>Hexapoda</taxon>
        <taxon>Insecta</taxon>
        <taxon>Pterygota</taxon>
        <taxon>Neoptera</taxon>
        <taxon>Endopterygota</taxon>
        <taxon>Diptera</taxon>
        <taxon>Brachycera</taxon>
        <taxon>Muscomorpha</taxon>
        <taxon>Ephydroidea</taxon>
        <taxon>Drosophilidae</taxon>
        <taxon>Drosophila</taxon>
    </lineage>
</organism>
<proteinExistence type="predicted"/>
<protein>
    <submittedName>
        <fullName evidence="1">Uncharacterized protein</fullName>
    </submittedName>
</protein>
<gene>
    <name evidence="1" type="ORF">AWZ03_013272</name>
</gene>
<accession>A0A484AV22</accession>
<keyword evidence="2" id="KW-1185">Reference proteome</keyword>
<dbReference type="AlphaFoldDB" id="A0A484AV22"/>
<dbReference type="EMBL" id="LSRL02000609">
    <property type="protein sequence ID" value="TDG40306.1"/>
    <property type="molecule type" value="Genomic_DNA"/>
</dbReference>
<sequence length="106" mass="11587">MYLKSKVPETMVNERTCQYEGIIDAYDSRAAKGGVPVGCPCGVDVYCDCCEGSRDCGSGSGCDSGSGSSHDASHLMVCCDRFGFRLRLRQRRQRSFEYVIAVVVAR</sequence>